<name>A0ABS7FMR8_9ACTN</name>
<dbReference type="RefSeq" id="WP_220162950.1">
    <property type="nucleotide sequence ID" value="NZ_JAIBOA010000002.1"/>
</dbReference>
<feature type="compositionally biased region" description="Low complexity" evidence="1">
    <location>
        <begin position="7"/>
        <end position="20"/>
    </location>
</feature>
<feature type="region of interest" description="Disordered" evidence="1">
    <location>
        <begin position="1"/>
        <end position="20"/>
    </location>
</feature>
<evidence type="ECO:0000313" key="3">
    <source>
        <dbReference type="Proteomes" id="UP000774570"/>
    </source>
</evidence>
<evidence type="ECO:0000256" key="1">
    <source>
        <dbReference type="SAM" id="MobiDB-lite"/>
    </source>
</evidence>
<protein>
    <submittedName>
        <fullName evidence="2">Uncharacterized protein</fullName>
    </submittedName>
</protein>
<dbReference type="EMBL" id="JAIBOA010000002">
    <property type="protein sequence ID" value="MBW8481290.1"/>
    <property type="molecule type" value="Genomic_DNA"/>
</dbReference>
<dbReference type="PROSITE" id="PS51257">
    <property type="entry name" value="PROKAR_LIPOPROTEIN"/>
    <property type="match status" value="1"/>
</dbReference>
<gene>
    <name evidence="2" type="ORF">K1Y72_02830</name>
</gene>
<dbReference type="Proteomes" id="UP000774570">
    <property type="component" value="Unassembled WGS sequence"/>
</dbReference>
<accession>A0ABS7FMR8</accession>
<reference evidence="2 3" key="1">
    <citation type="submission" date="2021-07" db="EMBL/GenBank/DDBJ databases">
        <title>Actinomadura sp. PM05-2 isolated from lichen.</title>
        <authorList>
            <person name="Somphong A."/>
            <person name="Phongsopitanun W."/>
            <person name="Tanasupawat S."/>
            <person name="Peongsungnone V."/>
        </authorList>
    </citation>
    <scope>NUCLEOTIDE SEQUENCE [LARGE SCALE GENOMIC DNA]</scope>
    <source>
        <strain evidence="2 3">PM05-2</strain>
    </source>
</reference>
<sequence length="251" mass="24989">MSRAEVPTPELAEAGPGPAGRGRSAVALVTAAGCAAVLAVAGVRLGGELTRGPSAAELAAAARTEVAQRYRVWSAGRIFPARLAYTLDMGSAETARRVGIDPGTACADGVDAALAPGLDGGGCRALLRATYLDQAQGLAVTVGVAAFPDAGRAAAAARRFPAAAPRPGLRALGFPASVAARFGDAARQAAAVRQSGPYVVAATVGYADGRPAVAGRKQDDVASLGPQLAGAVLRPLAAVPRVVCADPEWSC</sequence>
<organism evidence="2 3">
    <name type="scientific">Actinomadura parmotrematis</name>
    <dbReference type="NCBI Taxonomy" id="2864039"/>
    <lineage>
        <taxon>Bacteria</taxon>
        <taxon>Bacillati</taxon>
        <taxon>Actinomycetota</taxon>
        <taxon>Actinomycetes</taxon>
        <taxon>Streptosporangiales</taxon>
        <taxon>Thermomonosporaceae</taxon>
        <taxon>Actinomadura</taxon>
    </lineage>
</organism>
<evidence type="ECO:0000313" key="2">
    <source>
        <dbReference type="EMBL" id="MBW8481290.1"/>
    </source>
</evidence>
<keyword evidence="3" id="KW-1185">Reference proteome</keyword>
<comment type="caution">
    <text evidence="2">The sequence shown here is derived from an EMBL/GenBank/DDBJ whole genome shotgun (WGS) entry which is preliminary data.</text>
</comment>
<proteinExistence type="predicted"/>